<dbReference type="VEuPathDB" id="FungiDB:SPRG_10150"/>
<dbReference type="RefSeq" id="XP_012204686.1">
    <property type="nucleotide sequence ID" value="XM_012349296.1"/>
</dbReference>
<dbReference type="EMBL" id="KK583240">
    <property type="protein sequence ID" value="KDO24618.1"/>
    <property type="molecule type" value="Genomic_DNA"/>
</dbReference>
<name>A0A067C265_SAPPC</name>
<evidence type="ECO:0008006" key="3">
    <source>
        <dbReference type="Google" id="ProtNLM"/>
    </source>
</evidence>
<dbReference type="AlphaFoldDB" id="A0A067C265"/>
<organism evidence="1 2">
    <name type="scientific">Saprolegnia parasitica (strain CBS 223.65)</name>
    <dbReference type="NCBI Taxonomy" id="695850"/>
    <lineage>
        <taxon>Eukaryota</taxon>
        <taxon>Sar</taxon>
        <taxon>Stramenopiles</taxon>
        <taxon>Oomycota</taxon>
        <taxon>Saprolegniomycetes</taxon>
        <taxon>Saprolegniales</taxon>
        <taxon>Saprolegniaceae</taxon>
        <taxon>Saprolegnia</taxon>
    </lineage>
</organism>
<protein>
    <recommendedName>
        <fullName evidence="3">F-box domain-containing protein</fullName>
    </recommendedName>
</protein>
<evidence type="ECO:0000313" key="2">
    <source>
        <dbReference type="Proteomes" id="UP000030745"/>
    </source>
</evidence>
<dbReference type="OrthoDB" id="10409647at2759"/>
<dbReference type="OMA" id="WRDHITS"/>
<dbReference type="KEGG" id="spar:SPRG_10150"/>
<dbReference type="Proteomes" id="UP000030745">
    <property type="component" value="Unassembled WGS sequence"/>
</dbReference>
<gene>
    <name evidence="1" type="ORF">SPRG_10150</name>
</gene>
<sequence>MWARIRHLPRSMPTDTSRLSAELLELIAAHVPSAVDLLALLSALPTELLTPPLQSLRELATHVEPASLWPTLALPHDVRPHVATLIESSLRVLPAVAVAAPSPSILSLSLPPSTGVQLLALPSPAAYSVAMTQWRDHITSLTIRFENDNEPMRWTGDAVQAWCTQLTTLPRVTSLRLHWALDATDEVSEAPAALLKAIAASSLTDVSLTFETWFTWDMSMSKVFAAWLDAASVSRIALTGLFLPQQSPEARLLCDSMLLAPSLQSIALRGGNVTASFLQSRHRLGHHVSALALDGCTHELLPHLAATIGDSQLSDLALGFRRPCAASVGLPRVLSTMLDAVLRTVFWRSQQKCALETVLSETIARLPHLQRLCVKGLATASMPLPAL</sequence>
<reference evidence="1 2" key="1">
    <citation type="journal article" date="2013" name="PLoS Genet.">
        <title>Distinctive expansion of potential virulence genes in the genome of the oomycete fish pathogen Saprolegnia parasitica.</title>
        <authorList>
            <person name="Jiang R.H."/>
            <person name="de Bruijn I."/>
            <person name="Haas B.J."/>
            <person name="Belmonte R."/>
            <person name="Lobach L."/>
            <person name="Christie J."/>
            <person name="van den Ackerveken G."/>
            <person name="Bottin A."/>
            <person name="Bulone V."/>
            <person name="Diaz-Moreno S.M."/>
            <person name="Dumas B."/>
            <person name="Fan L."/>
            <person name="Gaulin E."/>
            <person name="Govers F."/>
            <person name="Grenville-Briggs L.J."/>
            <person name="Horner N.R."/>
            <person name="Levin J.Z."/>
            <person name="Mammella M."/>
            <person name="Meijer H.J."/>
            <person name="Morris P."/>
            <person name="Nusbaum C."/>
            <person name="Oome S."/>
            <person name="Phillips A.J."/>
            <person name="van Rooyen D."/>
            <person name="Rzeszutek E."/>
            <person name="Saraiva M."/>
            <person name="Secombes C.J."/>
            <person name="Seidl M.F."/>
            <person name="Snel B."/>
            <person name="Stassen J.H."/>
            <person name="Sykes S."/>
            <person name="Tripathy S."/>
            <person name="van den Berg H."/>
            <person name="Vega-Arreguin J.C."/>
            <person name="Wawra S."/>
            <person name="Young S.K."/>
            <person name="Zeng Q."/>
            <person name="Dieguez-Uribeondo J."/>
            <person name="Russ C."/>
            <person name="Tyler B.M."/>
            <person name="van West P."/>
        </authorList>
    </citation>
    <scope>NUCLEOTIDE SEQUENCE [LARGE SCALE GENOMIC DNA]</scope>
    <source>
        <strain evidence="1 2">CBS 223.65</strain>
    </source>
</reference>
<accession>A0A067C265</accession>
<keyword evidence="2" id="KW-1185">Reference proteome</keyword>
<dbReference type="GeneID" id="24132273"/>
<evidence type="ECO:0000313" key="1">
    <source>
        <dbReference type="EMBL" id="KDO24618.1"/>
    </source>
</evidence>
<proteinExistence type="predicted"/>